<dbReference type="STRING" id="915059.NH26_21300"/>
<keyword evidence="1" id="KW-0812">Transmembrane</keyword>
<keyword evidence="1" id="KW-1133">Transmembrane helix</keyword>
<dbReference type="PANTHER" id="PTHR34219">
    <property type="entry name" value="IRON-REGULATED INNER MEMBRANE PROTEIN-RELATED"/>
    <property type="match status" value="1"/>
</dbReference>
<protein>
    <recommendedName>
        <fullName evidence="4">Peptidase</fullName>
    </recommendedName>
</protein>
<accession>A0A1S1YSY2</accession>
<evidence type="ECO:0000256" key="1">
    <source>
        <dbReference type="SAM" id="Phobius"/>
    </source>
</evidence>
<dbReference type="InterPro" id="IPR005625">
    <property type="entry name" value="PepSY-ass_TM"/>
</dbReference>
<dbReference type="AlphaFoldDB" id="A0A1S1YSY2"/>
<dbReference type="Pfam" id="PF03929">
    <property type="entry name" value="PepSY_TM"/>
    <property type="match status" value="1"/>
</dbReference>
<dbReference type="OrthoDB" id="111691at2"/>
<feature type="transmembrane region" description="Helical" evidence="1">
    <location>
        <begin position="12"/>
        <end position="32"/>
    </location>
</feature>
<evidence type="ECO:0008006" key="4">
    <source>
        <dbReference type="Google" id="ProtNLM"/>
    </source>
</evidence>
<keyword evidence="1" id="KW-0472">Membrane</keyword>
<feature type="transmembrane region" description="Helical" evidence="1">
    <location>
        <begin position="186"/>
        <end position="210"/>
    </location>
</feature>
<keyword evidence="3" id="KW-1185">Reference proteome</keyword>
<sequence>MKKKLWAFHSWIGLYAGLFIGIISVTGALAVFKFEIDEFLNPHLFKVKPEVQHQDINKGIENALNLYSDNNGYRIDVPKEKDESLKVTIYLDDPVSAAKITQEVYINPYTNEVLGERNMYKSFSFFIRNIHVRLFEGLYGRQWVGFFGLLLTISLVMSCFLYFDFTKKQKFGEVRTKNKRLKYADLHKFIGLFTIVLQLIIAITGTWLGFQPKLEQPLLGHRPGKFIASSFPLDKKVDQNKVVDFDKVLQASKSFFPDMIPAMLIPSKDGSNIVRIFGDIPNTVYERHTNFVVVDKDNYQFISKLDIRESGPSGHLYYMQEALHFGDFGGILLKIIYCLMGLIAGFLSISGFFIYYKRTEKKRIKSYPLLTTSNLLWGFVTLSSLWFIIIGYSSVTYGATYPTTYYTTPLFYGLFILYISYRGLLMVKKWYPETKKS</sequence>
<reference evidence="2 3" key="1">
    <citation type="journal article" date="2012" name="Int. J. Syst. Evol. Microbiol.">
        <title>Flammeovirga pacifica sp. nov., isolated from deep-sea sediment.</title>
        <authorList>
            <person name="Xu H."/>
            <person name="Fu Y."/>
            <person name="Yang N."/>
            <person name="Ding Z."/>
            <person name="Lai Q."/>
            <person name="Zeng R."/>
        </authorList>
    </citation>
    <scope>NUCLEOTIDE SEQUENCE [LARGE SCALE GENOMIC DNA]</scope>
    <source>
        <strain evidence="3">DSM 24597 / LMG 26175 / WPAGA1</strain>
    </source>
</reference>
<feature type="transmembrane region" description="Helical" evidence="1">
    <location>
        <begin position="367"/>
        <end position="390"/>
    </location>
</feature>
<dbReference type="EMBL" id="JRYR02000002">
    <property type="protein sequence ID" value="OHX64144.1"/>
    <property type="molecule type" value="Genomic_DNA"/>
</dbReference>
<organism evidence="2 3">
    <name type="scientific">Flammeovirga pacifica</name>
    <dbReference type="NCBI Taxonomy" id="915059"/>
    <lineage>
        <taxon>Bacteria</taxon>
        <taxon>Pseudomonadati</taxon>
        <taxon>Bacteroidota</taxon>
        <taxon>Cytophagia</taxon>
        <taxon>Cytophagales</taxon>
        <taxon>Flammeovirgaceae</taxon>
        <taxon>Flammeovirga</taxon>
    </lineage>
</organism>
<gene>
    <name evidence="2" type="ORF">NH26_21300</name>
</gene>
<dbReference type="RefSeq" id="WP_052432160.1">
    <property type="nucleotide sequence ID" value="NZ_JRYR02000002.1"/>
</dbReference>
<feature type="transmembrane region" description="Helical" evidence="1">
    <location>
        <begin position="331"/>
        <end position="355"/>
    </location>
</feature>
<feature type="transmembrane region" description="Helical" evidence="1">
    <location>
        <begin position="143"/>
        <end position="165"/>
    </location>
</feature>
<dbReference type="Proteomes" id="UP000179797">
    <property type="component" value="Unassembled WGS sequence"/>
</dbReference>
<name>A0A1S1YSY2_FLAPC</name>
<proteinExistence type="predicted"/>
<comment type="caution">
    <text evidence="2">The sequence shown here is derived from an EMBL/GenBank/DDBJ whole genome shotgun (WGS) entry which is preliminary data.</text>
</comment>
<feature type="transmembrane region" description="Helical" evidence="1">
    <location>
        <begin position="410"/>
        <end position="427"/>
    </location>
</feature>
<evidence type="ECO:0000313" key="3">
    <source>
        <dbReference type="Proteomes" id="UP000179797"/>
    </source>
</evidence>
<evidence type="ECO:0000313" key="2">
    <source>
        <dbReference type="EMBL" id="OHX64144.1"/>
    </source>
</evidence>